<evidence type="ECO:0000313" key="2">
    <source>
        <dbReference type="EMBL" id="PSO01680.1"/>
    </source>
</evidence>
<reference evidence="2 3" key="1">
    <citation type="submission" date="2017-04" db="EMBL/GenBank/DDBJ databases">
        <title>Novel microbial lineages endemic to geothermal iron-oxide mats fill important gaps in the evolutionary history of Archaea.</title>
        <authorList>
            <person name="Jay Z.J."/>
            <person name="Beam J.P."/>
            <person name="Dlakic M."/>
            <person name="Rusch D.B."/>
            <person name="Kozubal M.A."/>
            <person name="Inskeep W.P."/>
        </authorList>
    </citation>
    <scope>NUCLEOTIDE SEQUENCE [LARGE SCALE GENOMIC DNA]</scope>
    <source>
        <strain evidence="2">BE_D</strain>
    </source>
</reference>
<accession>A0A2R6BSS6</accession>
<dbReference type="Proteomes" id="UP000242015">
    <property type="component" value="Unassembled WGS sequence"/>
</dbReference>
<organism evidence="2 3">
    <name type="scientific">Candidatus Marsarchaeota G2 archaeon BE_D</name>
    <dbReference type="NCBI Taxonomy" id="1978158"/>
    <lineage>
        <taxon>Archaea</taxon>
        <taxon>Candidatus Marsarchaeota</taxon>
        <taxon>Candidatus Marsarchaeota group 2</taxon>
    </lineage>
</organism>
<keyword evidence="1" id="KW-0175">Coiled coil</keyword>
<dbReference type="EMBL" id="NEXF01000793">
    <property type="protein sequence ID" value="PSO01680.1"/>
    <property type="molecule type" value="Genomic_DNA"/>
</dbReference>
<name>A0A2R6BSS6_9ARCH</name>
<feature type="coiled-coil region" evidence="1">
    <location>
        <begin position="8"/>
        <end position="91"/>
    </location>
</feature>
<dbReference type="AlphaFoldDB" id="A0A2R6BSS6"/>
<sequence length="109" mass="12885">MVKGEISEDTYKNLKEEYEAKIRGIQAKIQEVEDQLKLNTEQLQIMRKKRQLIIAQINALNEFRRTNELSDKAYRELMDELMNQLNEVDDKLTKLMVGEVERPRDTAQS</sequence>
<evidence type="ECO:0000313" key="3">
    <source>
        <dbReference type="Proteomes" id="UP000242015"/>
    </source>
</evidence>
<evidence type="ECO:0000256" key="1">
    <source>
        <dbReference type="SAM" id="Coils"/>
    </source>
</evidence>
<proteinExistence type="predicted"/>
<protein>
    <submittedName>
        <fullName evidence="2">Uncharacterized protein</fullName>
    </submittedName>
</protein>
<gene>
    <name evidence="2" type="ORF">B9Q04_20595</name>
</gene>
<comment type="caution">
    <text evidence="2">The sequence shown here is derived from an EMBL/GenBank/DDBJ whole genome shotgun (WGS) entry which is preliminary data.</text>
</comment>